<dbReference type="Proteomes" id="UP001162881">
    <property type="component" value="Unassembled WGS sequence"/>
</dbReference>
<proteinExistence type="predicted"/>
<dbReference type="InterPro" id="IPR016163">
    <property type="entry name" value="Ald_DH_C"/>
</dbReference>
<reference evidence="3" key="1">
    <citation type="submission" date="2022-03" db="EMBL/GenBank/DDBJ databases">
        <title>Identification of a novel bacterium isolated from mangrove sediments.</title>
        <authorList>
            <person name="Pan X."/>
        </authorList>
    </citation>
    <scope>NUCLEOTIDE SEQUENCE</scope>
    <source>
        <strain evidence="3">B1949</strain>
    </source>
</reference>
<gene>
    <name evidence="3" type="ORF">MTR62_07490</name>
</gene>
<keyword evidence="4" id="KW-1185">Reference proteome</keyword>
<organism evidence="3 4">
    <name type="scientific">Novosphingobium organovorum</name>
    <dbReference type="NCBI Taxonomy" id="2930092"/>
    <lineage>
        <taxon>Bacteria</taxon>
        <taxon>Pseudomonadati</taxon>
        <taxon>Pseudomonadota</taxon>
        <taxon>Alphaproteobacteria</taxon>
        <taxon>Sphingomonadales</taxon>
        <taxon>Sphingomonadaceae</taxon>
        <taxon>Novosphingobium</taxon>
    </lineage>
</organism>
<dbReference type="Gene3D" id="3.40.309.10">
    <property type="entry name" value="Aldehyde Dehydrogenase, Chain A, domain 2"/>
    <property type="match status" value="1"/>
</dbReference>
<evidence type="ECO:0000256" key="1">
    <source>
        <dbReference type="ARBA" id="ARBA00023002"/>
    </source>
</evidence>
<dbReference type="InterPro" id="IPR015590">
    <property type="entry name" value="Aldehyde_DH_dom"/>
</dbReference>
<dbReference type="PANTHER" id="PTHR43353:SF3">
    <property type="entry name" value="ALDEHYDE DEHYDROGENASE-RELATED"/>
    <property type="match status" value="1"/>
</dbReference>
<sequence>MLIGARAVMGSNGSHKAIDPASGETLEPAYGLASEAEVEAACALAWAAFDTYRETGLAERAAFLEACADEIEALGDALIARACAESGLPRARIEGGRGRTCGQLRLFAQVVREGSWLGARIDPAMPERQPLPRADLRQRMIALGPVAVFGASNFPLAFSVAGGDTASALAAGCPVVIKAHNAHPGTSELVGLALQKAVARCAMPEGTVSLIFGAGTAAGTQLVSDARIKAVGFTGSRGGGTALMHVAAARPEPIPVYAEMSSINPVYLLPEALAARAEALGKAFVGSLTMGAGQFCTNPGLLLAIEGDALERFVAAAVAAMHEAGASVMLTPGIASAYAAGVERLAGHPQVETLARGLAGEGPNRCQAGWFATDADTFLADEALQEEVFGAASLLIRCRDLDQMKALSEHLEGQLTATLQLDTGDIAAVRTLLPVLERKAGRILANGWPTGVEVCHAMVHGGPFPATSDSRTTSVGTRAIARFLRPVCYQDLPEALLPEALHAANPLGLWRRTDGELARA</sequence>
<protein>
    <submittedName>
        <fullName evidence="3">Aldehyde dehydrogenase (NADP(+))</fullName>
    </submittedName>
</protein>
<dbReference type="InterPro" id="IPR044151">
    <property type="entry name" value="ALDH_KGSADH"/>
</dbReference>
<dbReference type="CDD" id="cd07129">
    <property type="entry name" value="ALDH_KGSADH"/>
    <property type="match status" value="1"/>
</dbReference>
<accession>A0ABT0BCK6</accession>
<evidence type="ECO:0000313" key="3">
    <source>
        <dbReference type="EMBL" id="MCJ2182534.1"/>
    </source>
</evidence>
<dbReference type="RefSeq" id="WP_244018598.1">
    <property type="nucleotide sequence ID" value="NZ_JALHLF010000019.1"/>
</dbReference>
<feature type="domain" description="Aldehyde dehydrogenase" evidence="2">
    <location>
        <begin position="13"/>
        <end position="454"/>
    </location>
</feature>
<dbReference type="InterPro" id="IPR016161">
    <property type="entry name" value="Ald_DH/histidinol_DH"/>
</dbReference>
<dbReference type="InterPro" id="IPR050740">
    <property type="entry name" value="Aldehyde_DH_Superfamily"/>
</dbReference>
<dbReference type="EMBL" id="JALHLF010000019">
    <property type="protein sequence ID" value="MCJ2182534.1"/>
    <property type="molecule type" value="Genomic_DNA"/>
</dbReference>
<dbReference type="Gene3D" id="3.40.605.10">
    <property type="entry name" value="Aldehyde Dehydrogenase, Chain A, domain 1"/>
    <property type="match status" value="1"/>
</dbReference>
<dbReference type="PANTHER" id="PTHR43353">
    <property type="entry name" value="SUCCINATE-SEMIALDEHYDE DEHYDROGENASE, MITOCHONDRIAL"/>
    <property type="match status" value="1"/>
</dbReference>
<evidence type="ECO:0000259" key="2">
    <source>
        <dbReference type="Pfam" id="PF00171"/>
    </source>
</evidence>
<evidence type="ECO:0000313" key="4">
    <source>
        <dbReference type="Proteomes" id="UP001162881"/>
    </source>
</evidence>
<comment type="caution">
    <text evidence="3">The sequence shown here is derived from an EMBL/GenBank/DDBJ whole genome shotgun (WGS) entry which is preliminary data.</text>
</comment>
<dbReference type="Pfam" id="PF00171">
    <property type="entry name" value="Aldedh"/>
    <property type="match status" value="1"/>
</dbReference>
<name>A0ABT0BCK6_9SPHN</name>
<dbReference type="SUPFAM" id="SSF53720">
    <property type="entry name" value="ALDH-like"/>
    <property type="match status" value="1"/>
</dbReference>
<dbReference type="InterPro" id="IPR016162">
    <property type="entry name" value="Ald_DH_N"/>
</dbReference>
<keyword evidence="1" id="KW-0560">Oxidoreductase</keyword>